<accession>A0A937XFV0</accession>
<sequence length="364" mass="40257">MRCEIDRGIFAELLAGVTNALPSKSAYPVLSNITLDVNNGKLALAGTDLDTYVRRTFTLDGQSENGTVVVLGRKLAEIVREISAPTIKLFSKERSLSLEAGRVRASLVSLEPSEFPEVPKLPEGVTMEFPLSTWFEMFETVSFAASKDESRPAMTGVNWEVSKTETRMVGTDGHRLAYVCRKGKFAGKLKVVVSPKVFPLFPRGEETLTVHMDPAKVGFVFQNATVITRQIEGPYPDYERVIPKGYPARAVIEHEVFSASLRRAAVFAHPVGRLVALDFSKNKLGLKAETPDVGRSEEEAECSYTGEPVRIGFNASYMLEILRRLQSEKVAIELSNPLSAGLFKPVDEKPDTEQTFLLMPIRLD</sequence>
<evidence type="ECO:0000256" key="1">
    <source>
        <dbReference type="ARBA" id="ARBA00004496"/>
    </source>
</evidence>
<evidence type="ECO:0000313" key="14">
    <source>
        <dbReference type="Proteomes" id="UP000779900"/>
    </source>
</evidence>
<proteinExistence type="inferred from homology"/>
<comment type="caution">
    <text evidence="13">The sequence shown here is derived from an EMBL/GenBank/DDBJ whole genome shotgun (WGS) entry which is preliminary data.</text>
</comment>
<evidence type="ECO:0000256" key="5">
    <source>
        <dbReference type="ARBA" id="ARBA00022695"/>
    </source>
</evidence>
<keyword evidence="6 9" id="KW-0235">DNA replication</keyword>
<evidence type="ECO:0000256" key="6">
    <source>
        <dbReference type="ARBA" id="ARBA00022705"/>
    </source>
</evidence>
<dbReference type="AlphaFoldDB" id="A0A937XFV0"/>
<keyword evidence="3 9" id="KW-0963">Cytoplasm</keyword>
<dbReference type="SMART" id="SM00480">
    <property type="entry name" value="POL3Bc"/>
    <property type="match status" value="1"/>
</dbReference>
<dbReference type="PANTHER" id="PTHR30478">
    <property type="entry name" value="DNA POLYMERASE III SUBUNIT BETA"/>
    <property type="match status" value="1"/>
</dbReference>
<dbReference type="Pfam" id="PF02767">
    <property type="entry name" value="DNA_pol3_beta_2"/>
    <property type="match status" value="1"/>
</dbReference>
<evidence type="ECO:0000259" key="11">
    <source>
        <dbReference type="Pfam" id="PF02767"/>
    </source>
</evidence>
<evidence type="ECO:0000256" key="3">
    <source>
        <dbReference type="ARBA" id="ARBA00022490"/>
    </source>
</evidence>
<dbReference type="InterPro" id="IPR046938">
    <property type="entry name" value="DNA_clamp_sf"/>
</dbReference>
<dbReference type="SUPFAM" id="SSF55979">
    <property type="entry name" value="DNA clamp"/>
    <property type="match status" value="3"/>
</dbReference>
<evidence type="ECO:0000256" key="7">
    <source>
        <dbReference type="ARBA" id="ARBA00022932"/>
    </source>
</evidence>
<dbReference type="GO" id="GO:0005737">
    <property type="term" value="C:cytoplasm"/>
    <property type="evidence" value="ECO:0007669"/>
    <property type="project" value="UniProtKB-SubCell"/>
</dbReference>
<dbReference type="CDD" id="cd00140">
    <property type="entry name" value="beta_clamp"/>
    <property type="match status" value="1"/>
</dbReference>
<dbReference type="GO" id="GO:0003677">
    <property type="term" value="F:DNA binding"/>
    <property type="evidence" value="ECO:0007669"/>
    <property type="project" value="UniProtKB-UniRule"/>
</dbReference>
<evidence type="ECO:0000256" key="2">
    <source>
        <dbReference type="ARBA" id="ARBA00010752"/>
    </source>
</evidence>
<comment type="subcellular location">
    <subcellularLocation>
        <location evidence="1 9">Cytoplasm</location>
    </subcellularLocation>
</comment>
<dbReference type="Pfam" id="PF00712">
    <property type="entry name" value="DNA_pol3_beta"/>
    <property type="match status" value="1"/>
</dbReference>
<keyword evidence="8" id="KW-0238">DNA-binding</keyword>
<dbReference type="GO" id="GO:0003887">
    <property type="term" value="F:DNA-directed DNA polymerase activity"/>
    <property type="evidence" value="ECO:0007669"/>
    <property type="project" value="UniProtKB-UniRule"/>
</dbReference>
<comment type="subunit">
    <text evidence="9">Forms a ring-shaped head-to-tail homodimer around DNA.</text>
</comment>
<name>A0A937XFV0_UNCW3</name>
<comment type="function">
    <text evidence="9">Confers DNA tethering and processivity to DNA polymerases and other proteins. Acts as a clamp, forming a ring around DNA (a reaction catalyzed by the clamp-loading complex) which diffuses in an ATP-independent manner freely and bidirectionally along dsDNA. Initially characterized for its ability to contact the catalytic subunit of DNA polymerase III (Pol III), a complex, multichain enzyme responsible for most of the replicative synthesis in bacteria; Pol III exhibits 3'-5' exonuclease proofreading activity. The beta chain is required for initiation of replication as well as for processivity of DNA replication.</text>
</comment>
<keyword evidence="5 9" id="KW-0548">Nucleotidyltransferase</keyword>
<feature type="domain" description="DNA polymerase III beta sliding clamp N-terminal" evidence="10">
    <location>
        <begin position="1"/>
        <end position="119"/>
    </location>
</feature>
<reference evidence="13" key="1">
    <citation type="submission" date="2019-03" db="EMBL/GenBank/DDBJ databases">
        <title>Lake Tanganyika Metagenome-Assembled Genomes (MAGs).</title>
        <authorList>
            <person name="Tran P."/>
        </authorList>
    </citation>
    <scope>NUCLEOTIDE SEQUENCE</scope>
    <source>
        <strain evidence="13">K_DeepCast_150m_m2_040</strain>
    </source>
</reference>
<dbReference type="GO" id="GO:0006271">
    <property type="term" value="P:DNA strand elongation involved in DNA replication"/>
    <property type="evidence" value="ECO:0007669"/>
    <property type="project" value="TreeGrafter"/>
</dbReference>
<dbReference type="Gene3D" id="3.10.150.10">
    <property type="entry name" value="DNA Polymerase III, subunit A, domain 2"/>
    <property type="match status" value="1"/>
</dbReference>
<dbReference type="GO" id="GO:0009360">
    <property type="term" value="C:DNA polymerase III complex"/>
    <property type="evidence" value="ECO:0007669"/>
    <property type="project" value="InterPro"/>
</dbReference>
<evidence type="ECO:0000256" key="4">
    <source>
        <dbReference type="ARBA" id="ARBA00022679"/>
    </source>
</evidence>
<dbReference type="Gene3D" id="3.70.10.10">
    <property type="match status" value="1"/>
</dbReference>
<dbReference type="EMBL" id="VGIR01000012">
    <property type="protein sequence ID" value="MBM3330848.1"/>
    <property type="molecule type" value="Genomic_DNA"/>
</dbReference>
<dbReference type="InterPro" id="IPR022635">
    <property type="entry name" value="DNA_polIII_beta_C"/>
</dbReference>
<evidence type="ECO:0000259" key="12">
    <source>
        <dbReference type="Pfam" id="PF02768"/>
    </source>
</evidence>
<keyword evidence="7 9" id="KW-0239">DNA-directed DNA polymerase</keyword>
<organism evidence="13 14">
    <name type="scientific">candidate division WOR-3 bacterium</name>
    <dbReference type="NCBI Taxonomy" id="2052148"/>
    <lineage>
        <taxon>Bacteria</taxon>
        <taxon>Bacteria division WOR-3</taxon>
    </lineage>
</organism>
<dbReference type="PIRSF" id="PIRSF000804">
    <property type="entry name" value="DNA_pol_III_b"/>
    <property type="match status" value="1"/>
</dbReference>
<dbReference type="NCBIfam" id="TIGR00663">
    <property type="entry name" value="dnan"/>
    <property type="match status" value="1"/>
</dbReference>
<evidence type="ECO:0000259" key="10">
    <source>
        <dbReference type="Pfam" id="PF00712"/>
    </source>
</evidence>
<evidence type="ECO:0000256" key="9">
    <source>
        <dbReference type="PIRNR" id="PIRNR000804"/>
    </source>
</evidence>
<protein>
    <recommendedName>
        <fullName evidence="9">Beta sliding clamp</fullName>
    </recommendedName>
</protein>
<keyword evidence="4 9" id="KW-0808">Transferase</keyword>
<evidence type="ECO:0000313" key="13">
    <source>
        <dbReference type="EMBL" id="MBM3330848.1"/>
    </source>
</evidence>
<dbReference type="InterPro" id="IPR022637">
    <property type="entry name" value="DNA_polIII_beta_cen"/>
</dbReference>
<comment type="similarity">
    <text evidence="2 9">Belongs to the beta sliding clamp family.</text>
</comment>
<evidence type="ECO:0000256" key="8">
    <source>
        <dbReference type="ARBA" id="ARBA00023125"/>
    </source>
</evidence>
<feature type="domain" description="DNA polymerase III beta sliding clamp C-terminal" evidence="12">
    <location>
        <begin position="240"/>
        <end position="360"/>
    </location>
</feature>
<dbReference type="Pfam" id="PF02768">
    <property type="entry name" value="DNA_pol3_beta_3"/>
    <property type="match status" value="1"/>
</dbReference>
<gene>
    <name evidence="13" type="primary">dnaN</name>
    <name evidence="13" type="ORF">FJY68_03225</name>
</gene>
<dbReference type="GO" id="GO:0008408">
    <property type="term" value="F:3'-5' exonuclease activity"/>
    <property type="evidence" value="ECO:0007669"/>
    <property type="project" value="InterPro"/>
</dbReference>
<dbReference type="InterPro" id="IPR022634">
    <property type="entry name" value="DNA_polIII_beta_N"/>
</dbReference>
<dbReference type="PANTHER" id="PTHR30478:SF0">
    <property type="entry name" value="BETA SLIDING CLAMP"/>
    <property type="match status" value="1"/>
</dbReference>
<dbReference type="InterPro" id="IPR001001">
    <property type="entry name" value="DNA_polIII_beta"/>
</dbReference>
<dbReference type="Proteomes" id="UP000779900">
    <property type="component" value="Unassembled WGS sequence"/>
</dbReference>
<feature type="domain" description="DNA polymerase III beta sliding clamp central" evidence="11">
    <location>
        <begin position="136"/>
        <end position="237"/>
    </location>
</feature>